<dbReference type="PANTHER" id="PTHR31286">
    <property type="entry name" value="GLYCINE-RICH CELL WALL STRUCTURAL PROTEIN 1.8-LIKE"/>
    <property type="match status" value="1"/>
</dbReference>
<organism evidence="2 3">
    <name type="scientific">Lithocarpus litseifolius</name>
    <dbReference type="NCBI Taxonomy" id="425828"/>
    <lineage>
        <taxon>Eukaryota</taxon>
        <taxon>Viridiplantae</taxon>
        <taxon>Streptophyta</taxon>
        <taxon>Embryophyta</taxon>
        <taxon>Tracheophyta</taxon>
        <taxon>Spermatophyta</taxon>
        <taxon>Magnoliopsida</taxon>
        <taxon>eudicotyledons</taxon>
        <taxon>Gunneridae</taxon>
        <taxon>Pentapetalae</taxon>
        <taxon>rosids</taxon>
        <taxon>fabids</taxon>
        <taxon>Fagales</taxon>
        <taxon>Fagaceae</taxon>
        <taxon>Lithocarpus</taxon>
    </lineage>
</organism>
<dbReference type="EMBL" id="JAZDWU010000001">
    <property type="protein sequence ID" value="KAL0016471.1"/>
    <property type="molecule type" value="Genomic_DNA"/>
</dbReference>
<dbReference type="InterPro" id="IPR040256">
    <property type="entry name" value="At4g02000-like"/>
</dbReference>
<keyword evidence="3" id="KW-1185">Reference proteome</keyword>
<comment type="caution">
    <text evidence="2">The sequence shown here is derived from an EMBL/GenBank/DDBJ whole genome shotgun (WGS) entry which is preliminary data.</text>
</comment>
<evidence type="ECO:0000313" key="2">
    <source>
        <dbReference type="EMBL" id="KAL0016471.1"/>
    </source>
</evidence>
<protein>
    <recommendedName>
        <fullName evidence="1">DUF4283 domain-containing protein</fullName>
    </recommendedName>
</protein>
<evidence type="ECO:0000259" key="1">
    <source>
        <dbReference type="Pfam" id="PF14111"/>
    </source>
</evidence>
<dbReference type="Pfam" id="PF14111">
    <property type="entry name" value="DUF4283"/>
    <property type="match status" value="1"/>
</dbReference>
<dbReference type="PANTHER" id="PTHR31286:SF167">
    <property type="entry name" value="OS09G0268800 PROTEIN"/>
    <property type="match status" value="1"/>
</dbReference>
<dbReference type="Proteomes" id="UP001459277">
    <property type="component" value="Unassembled WGS sequence"/>
</dbReference>
<name>A0AAW2E5Q7_9ROSI</name>
<proteinExistence type="predicted"/>
<gene>
    <name evidence="2" type="ORF">SO802_003540</name>
</gene>
<feature type="domain" description="DUF4283" evidence="1">
    <location>
        <begin position="37"/>
        <end position="111"/>
    </location>
</feature>
<sequence length="197" mass="22873">MAEDLEELWRKLSFTKEEDEGIVLGNNSTKAAKAKGRLCAVLKILTHKSVLVEALRKNLRMLWKSSKGVNISELDNDLFLVEFGDERDKQRIMDMSPWSYEKQLVIIQEFEGDLTSREMELKWCPFWVQILNLPLKCRTKETAWAIRSKLRSVMEGDVVDSGVQWGKYLRVRVKVDITKKLVRGKKVTIEGGESRWI</sequence>
<evidence type="ECO:0000313" key="3">
    <source>
        <dbReference type="Proteomes" id="UP001459277"/>
    </source>
</evidence>
<dbReference type="InterPro" id="IPR025558">
    <property type="entry name" value="DUF4283"/>
</dbReference>
<dbReference type="AlphaFoldDB" id="A0AAW2E5Q7"/>
<reference evidence="2 3" key="1">
    <citation type="submission" date="2024-01" db="EMBL/GenBank/DDBJ databases">
        <title>A telomere-to-telomere, gap-free genome of sweet tea (Lithocarpus litseifolius).</title>
        <authorList>
            <person name="Zhou J."/>
        </authorList>
    </citation>
    <scope>NUCLEOTIDE SEQUENCE [LARGE SCALE GENOMIC DNA]</scope>
    <source>
        <strain evidence="2">Zhou-2022a</strain>
        <tissue evidence="2">Leaf</tissue>
    </source>
</reference>
<accession>A0AAW2E5Q7</accession>